<feature type="domain" description="Replication-associated protein G2P N-terminal" evidence="2">
    <location>
        <begin position="52"/>
        <end position="192"/>
    </location>
</feature>
<evidence type="ECO:0000256" key="1">
    <source>
        <dbReference type="SAM" id="MobiDB-lite"/>
    </source>
</evidence>
<dbReference type="RefSeq" id="WP_025834682.1">
    <property type="nucleotide sequence ID" value="NZ_FQZN01000049.1"/>
</dbReference>
<proteinExistence type="predicted"/>
<organism evidence="3 4">
    <name type="scientific">Bacteroides stercorirosoris</name>
    <dbReference type="NCBI Taxonomy" id="871324"/>
    <lineage>
        <taxon>Bacteria</taxon>
        <taxon>Pseudomonadati</taxon>
        <taxon>Bacteroidota</taxon>
        <taxon>Bacteroidia</taxon>
        <taxon>Bacteroidales</taxon>
        <taxon>Bacteroidaceae</taxon>
        <taxon>Bacteroides</taxon>
    </lineage>
</organism>
<evidence type="ECO:0000259" key="2">
    <source>
        <dbReference type="Pfam" id="PF05144"/>
    </source>
</evidence>
<dbReference type="GeneID" id="92714697"/>
<evidence type="ECO:0000313" key="4">
    <source>
        <dbReference type="Proteomes" id="UP000184192"/>
    </source>
</evidence>
<protein>
    <recommendedName>
        <fullName evidence="2">Replication-associated protein G2P N-terminal domain-containing protein</fullName>
    </recommendedName>
</protein>
<dbReference type="Proteomes" id="UP000184192">
    <property type="component" value="Unassembled WGS sequence"/>
</dbReference>
<dbReference type="InterPro" id="IPR022686">
    <property type="entry name" value="G2P_N"/>
</dbReference>
<dbReference type="EMBL" id="FQZN01000049">
    <property type="protein sequence ID" value="SHJ71252.1"/>
    <property type="molecule type" value="Genomic_DNA"/>
</dbReference>
<gene>
    <name evidence="3" type="ORF">SAMN05444350_14920</name>
</gene>
<accession>A0A1M6LJB1</accession>
<dbReference type="GO" id="GO:0006260">
    <property type="term" value="P:DNA replication"/>
    <property type="evidence" value="ECO:0007669"/>
    <property type="project" value="InterPro"/>
</dbReference>
<feature type="region of interest" description="Disordered" evidence="1">
    <location>
        <begin position="152"/>
        <end position="171"/>
    </location>
</feature>
<evidence type="ECO:0000313" key="3">
    <source>
        <dbReference type="EMBL" id="SHJ71252.1"/>
    </source>
</evidence>
<reference evidence="4" key="1">
    <citation type="submission" date="2016-11" db="EMBL/GenBank/DDBJ databases">
        <authorList>
            <person name="Varghese N."/>
            <person name="Submissions S."/>
        </authorList>
    </citation>
    <scope>NUCLEOTIDE SEQUENCE [LARGE SCALE GENOMIC DNA]</scope>
    <source>
        <strain evidence="4">DSM 26884</strain>
    </source>
</reference>
<keyword evidence="4" id="KW-1185">Reference proteome</keyword>
<dbReference type="eggNOG" id="ENOG50335S4">
    <property type="taxonomic scope" value="Bacteria"/>
</dbReference>
<sequence length="330" mass="38984">MYDAVKLQLKKEDIGDKYKWEAVFQRIYQVCDFKRFDGGFGYVDGLRVSVTENTVNIKGSLSKYFYGDNIMTLTLAHTKEAIKRLGKELNLPIDKADVMEVEIAENLEVDNPPELYISKMKSLGTSHPNRWESGTTYFPIIKGSMLRLYDKGKESRQRGKRRHKRESCPLPEGEKKNLLRYEMQFGRTKIRQVFGRRLKACDLYNKQVFWQFIAEWFGAYEDIGKISDRLFDIPFEQIKSTKDMEDWCICIANTVINLPNFIKEQLFKNRENPQDIDAQYHKRIQDRMKKALQHFEQQMGQSDLVIELNKKIEDYLTWKFTESPDAYDKN</sequence>
<dbReference type="AlphaFoldDB" id="A0A1M6LJB1"/>
<dbReference type="Pfam" id="PF05144">
    <property type="entry name" value="Phage_CRI"/>
    <property type="match status" value="1"/>
</dbReference>
<name>A0A1M6LJB1_9BACE</name>